<accession>A0A927RGI7</accession>
<keyword evidence="2" id="KW-0689">Ribosomal protein</keyword>
<gene>
    <name evidence="2" type="ORF">HEB94_001109</name>
</gene>
<protein>
    <submittedName>
        <fullName evidence="2">Ribosomal protein S18 acetylase RimI-like enzyme</fullName>
    </submittedName>
</protein>
<dbReference type="AlphaFoldDB" id="A0A927RGI7"/>
<evidence type="ECO:0000313" key="3">
    <source>
        <dbReference type="Proteomes" id="UP000638648"/>
    </source>
</evidence>
<reference evidence="2" key="1">
    <citation type="submission" date="2020-10" db="EMBL/GenBank/DDBJ databases">
        <title>Sequencing the genomes of 1000 actinobacteria strains.</title>
        <authorList>
            <person name="Klenk H.-P."/>
        </authorList>
    </citation>
    <scope>NUCLEOTIDE SEQUENCE</scope>
    <source>
        <strain evidence="2">DSM 45354</strain>
    </source>
</reference>
<name>A0A927RGI7_9ACTN</name>
<dbReference type="RefSeq" id="WP_192748843.1">
    <property type="nucleotide sequence ID" value="NZ_JADBEM010000001.1"/>
</dbReference>
<feature type="domain" description="N-acetyltransferase" evidence="1">
    <location>
        <begin position="3"/>
        <end position="142"/>
    </location>
</feature>
<dbReference type="Gene3D" id="3.40.630.30">
    <property type="match status" value="1"/>
</dbReference>
<keyword evidence="2" id="KW-0687">Ribonucleoprotein</keyword>
<keyword evidence="3" id="KW-1185">Reference proteome</keyword>
<dbReference type="Pfam" id="PF00583">
    <property type="entry name" value="Acetyltransf_1"/>
    <property type="match status" value="1"/>
</dbReference>
<evidence type="ECO:0000259" key="1">
    <source>
        <dbReference type="PROSITE" id="PS51186"/>
    </source>
</evidence>
<comment type="caution">
    <text evidence="2">The sequence shown here is derived from an EMBL/GenBank/DDBJ whole genome shotgun (WGS) entry which is preliminary data.</text>
</comment>
<dbReference type="InterPro" id="IPR000182">
    <property type="entry name" value="GNAT_dom"/>
</dbReference>
<dbReference type="InterPro" id="IPR016181">
    <property type="entry name" value="Acyl_CoA_acyltransferase"/>
</dbReference>
<proteinExistence type="predicted"/>
<evidence type="ECO:0000313" key="2">
    <source>
        <dbReference type="EMBL" id="MBE1604261.1"/>
    </source>
</evidence>
<sequence>MLISTRPATLDDIDAIVQVLCMVSGNPDLAEDFRHDALEQVRGEIANSITYVICAADVRVGRLRVVRTTDYIEIAGLQIDPTWQGQSIGTVVINEILDEGRRASLPVELDVDKDNPNAERLYMRLGFHRVGENGKDYRMRRV</sequence>
<dbReference type="GO" id="GO:0005840">
    <property type="term" value="C:ribosome"/>
    <property type="evidence" value="ECO:0007669"/>
    <property type="project" value="UniProtKB-KW"/>
</dbReference>
<organism evidence="2 3">
    <name type="scientific">Actinopolymorpha pittospori</name>
    <dbReference type="NCBI Taxonomy" id="648752"/>
    <lineage>
        <taxon>Bacteria</taxon>
        <taxon>Bacillati</taxon>
        <taxon>Actinomycetota</taxon>
        <taxon>Actinomycetes</taxon>
        <taxon>Propionibacteriales</taxon>
        <taxon>Actinopolymorphaceae</taxon>
        <taxon>Actinopolymorpha</taxon>
    </lineage>
</organism>
<dbReference type="EMBL" id="JADBEM010000001">
    <property type="protein sequence ID" value="MBE1604261.1"/>
    <property type="molecule type" value="Genomic_DNA"/>
</dbReference>
<dbReference type="SUPFAM" id="SSF55729">
    <property type="entry name" value="Acyl-CoA N-acyltransferases (Nat)"/>
    <property type="match status" value="1"/>
</dbReference>
<dbReference type="PROSITE" id="PS51186">
    <property type="entry name" value="GNAT"/>
    <property type="match status" value="1"/>
</dbReference>
<dbReference type="Proteomes" id="UP000638648">
    <property type="component" value="Unassembled WGS sequence"/>
</dbReference>
<dbReference type="GO" id="GO:0016747">
    <property type="term" value="F:acyltransferase activity, transferring groups other than amino-acyl groups"/>
    <property type="evidence" value="ECO:0007669"/>
    <property type="project" value="InterPro"/>
</dbReference>